<gene>
    <name evidence="1" type="ORF">SPIL2461_LOCUS3197</name>
</gene>
<accession>A0A812KEB0</accession>
<reference evidence="1" key="1">
    <citation type="submission" date="2021-02" db="EMBL/GenBank/DDBJ databases">
        <authorList>
            <person name="Dougan E. K."/>
            <person name="Rhodes N."/>
            <person name="Thang M."/>
            <person name="Chan C."/>
        </authorList>
    </citation>
    <scope>NUCLEOTIDE SEQUENCE</scope>
</reference>
<dbReference type="AlphaFoldDB" id="A0A812KEB0"/>
<dbReference type="EMBL" id="CAJNIZ010003782">
    <property type="protein sequence ID" value="CAE7225930.1"/>
    <property type="molecule type" value="Genomic_DNA"/>
</dbReference>
<organism evidence="1 2">
    <name type="scientific">Symbiodinium pilosum</name>
    <name type="common">Dinoflagellate</name>
    <dbReference type="NCBI Taxonomy" id="2952"/>
    <lineage>
        <taxon>Eukaryota</taxon>
        <taxon>Sar</taxon>
        <taxon>Alveolata</taxon>
        <taxon>Dinophyceae</taxon>
        <taxon>Suessiales</taxon>
        <taxon>Symbiodiniaceae</taxon>
        <taxon>Symbiodinium</taxon>
    </lineage>
</organism>
<proteinExistence type="predicted"/>
<evidence type="ECO:0000313" key="2">
    <source>
        <dbReference type="Proteomes" id="UP000649617"/>
    </source>
</evidence>
<sequence>MLTQFHETPDSNDLTLWAKPDTFVGNVAKKWLKDSPTLTQGNRADFCGIQLTAHVPCYVLLCAVCCPREIGVPLTGWRIQRAQGESLAFRGVGPLFPIPENEVWFDDFNDLDGAGKTGLTWGEIYKYRVVAVNGIDVWDDESASDYTIVRCSNEAPEVPWWLQLNATTTTTTTTAASNETFVADLVTGFVWSIEATTTTTTPASVDSSYAFFKLADVDPRDCYLPQNMSAEYYNYSESIVQALQVFDVPPPPLLSVAWSACNTSARSGDPCKEFFPDRSDVVACARLEFRPTQPAQLAFHLLAITRCIQCVTST</sequence>
<keyword evidence="2" id="KW-1185">Reference proteome</keyword>
<dbReference type="Proteomes" id="UP000649617">
    <property type="component" value="Unassembled WGS sequence"/>
</dbReference>
<name>A0A812KEB0_SYMPI</name>
<protein>
    <submittedName>
        <fullName evidence="1">Uncharacterized protein</fullName>
    </submittedName>
</protein>
<comment type="caution">
    <text evidence="1">The sequence shown here is derived from an EMBL/GenBank/DDBJ whole genome shotgun (WGS) entry which is preliminary data.</text>
</comment>
<evidence type="ECO:0000313" key="1">
    <source>
        <dbReference type="EMBL" id="CAE7225930.1"/>
    </source>
</evidence>